<sequence length="60" mass="6924">MNSQRSWQRHIDALEFVSLWGASGGEQQAVLEAFLFHSRGWFSKDPGDLQDRLCRERSGE</sequence>
<keyword evidence="2" id="KW-1185">Reference proteome</keyword>
<accession>A0A125QAE6</accession>
<dbReference type="AlphaFoldDB" id="A0A125QAE6"/>
<dbReference type="EMBL" id="LNCD01000001">
    <property type="protein sequence ID" value="KWV60275.1"/>
    <property type="molecule type" value="Genomic_DNA"/>
</dbReference>
<evidence type="ECO:0000313" key="2">
    <source>
        <dbReference type="Proteomes" id="UP000068164"/>
    </source>
</evidence>
<organism evidence="1 2">
    <name type="scientific">Rhizobium altiplani</name>
    <dbReference type="NCBI Taxonomy" id="1864509"/>
    <lineage>
        <taxon>Bacteria</taxon>
        <taxon>Pseudomonadati</taxon>
        <taxon>Pseudomonadota</taxon>
        <taxon>Alphaproteobacteria</taxon>
        <taxon>Hyphomicrobiales</taxon>
        <taxon>Rhizobiaceae</taxon>
        <taxon>Rhizobium/Agrobacterium group</taxon>
        <taxon>Rhizobium</taxon>
    </lineage>
</organism>
<name>A0A125QAE6_9HYPH</name>
<dbReference type="OrthoDB" id="8452465at2"/>
<comment type="caution">
    <text evidence="1">The sequence shown here is derived from an EMBL/GenBank/DDBJ whole genome shotgun (WGS) entry which is preliminary data.</text>
</comment>
<gene>
    <name evidence="1" type="ORF">AS026_00260</name>
</gene>
<proteinExistence type="predicted"/>
<dbReference type="Proteomes" id="UP000068164">
    <property type="component" value="Unassembled WGS sequence"/>
</dbReference>
<reference evidence="1 2" key="1">
    <citation type="submission" date="2015-11" db="EMBL/GenBank/DDBJ databases">
        <title>Draft Genome Sequence of the Strain BR 10423 (Rhizobium sp.) isolated from nodules of Mimosa pudica.</title>
        <authorList>
            <person name="Barauna A.C."/>
            <person name="Zilli J.E."/>
            <person name="Simoes-Araujo J.L."/>
            <person name="Reis V.M."/>
            <person name="James E.K."/>
            <person name="Reis F.B.Jr."/>
            <person name="Rouws L.F."/>
            <person name="Passos S.R."/>
            <person name="Gois S.R."/>
        </authorList>
    </citation>
    <scope>NUCLEOTIDE SEQUENCE [LARGE SCALE GENOMIC DNA]</scope>
    <source>
        <strain evidence="1 2">BR10423</strain>
    </source>
</reference>
<dbReference type="RefSeq" id="WP_062368267.1">
    <property type="nucleotide sequence ID" value="NZ_LNCD01000001.1"/>
</dbReference>
<protein>
    <submittedName>
        <fullName evidence="1">Uncharacterized protein</fullName>
    </submittedName>
</protein>
<evidence type="ECO:0000313" key="1">
    <source>
        <dbReference type="EMBL" id="KWV60275.1"/>
    </source>
</evidence>